<evidence type="ECO:0008006" key="4">
    <source>
        <dbReference type="Google" id="ProtNLM"/>
    </source>
</evidence>
<dbReference type="OMA" id="CKPCCES"/>
<feature type="signal peptide" evidence="1">
    <location>
        <begin position="1"/>
        <end position="19"/>
    </location>
</feature>
<name>A0A1Y1HVT9_KLENI</name>
<accession>A0A1Y1HVT9</accession>
<feature type="chain" id="PRO_5012372419" description="EGF-like domain-containing protein" evidence="1">
    <location>
        <begin position="20"/>
        <end position="217"/>
    </location>
</feature>
<keyword evidence="1" id="KW-0732">Signal</keyword>
<dbReference type="Proteomes" id="UP000054558">
    <property type="component" value="Unassembled WGS sequence"/>
</dbReference>
<proteinExistence type="predicted"/>
<dbReference type="STRING" id="105231.A0A1Y1HVT9"/>
<dbReference type="OrthoDB" id="10658082at2759"/>
<dbReference type="EMBL" id="DF237071">
    <property type="protein sequence ID" value="GAQ82744.1"/>
    <property type="molecule type" value="Genomic_DNA"/>
</dbReference>
<dbReference type="AlphaFoldDB" id="A0A1Y1HVT9"/>
<evidence type="ECO:0000256" key="1">
    <source>
        <dbReference type="SAM" id="SignalP"/>
    </source>
</evidence>
<evidence type="ECO:0000313" key="2">
    <source>
        <dbReference type="EMBL" id="GAQ82744.1"/>
    </source>
</evidence>
<reference evidence="2 3" key="1">
    <citation type="journal article" date="2014" name="Nat. Commun.">
        <title>Klebsormidium flaccidum genome reveals primary factors for plant terrestrial adaptation.</title>
        <authorList>
            <person name="Hori K."/>
            <person name="Maruyama F."/>
            <person name="Fujisawa T."/>
            <person name="Togashi T."/>
            <person name="Yamamoto N."/>
            <person name="Seo M."/>
            <person name="Sato S."/>
            <person name="Yamada T."/>
            <person name="Mori H."/>
            <person name="Tajima N."/>
            <person name="Moriyama T."/>
            <person name="Ikeuchi M."/>
            <person name="Watanabe M."/>
            <person name="Wada H."/>
            <person name="Kobayashi K."/>
            <person name="Saito M."/>
            <person name="Masuda T."/>
            <person name="Sasaki-Sekimoto Y."/>
            <person name="Mashiguchi K."/>
            <person name="Awai K."/>
            <person name="Shimojima M."/>
            <person name="Masuda S."/>
            <person name="Iwai M."/>
            <person name="Nobusawa T."/>
            <person name="Narise T."/>
            <person name="Kondo S."/>
            <person name="Saito H."/>
            <person name="Sato R."/>
            <person name="Murakawa M."/>
            <person name="Ihara Y."/>
            <person name="Oshima-Yamada Y."/>
            <person name="Ohtaka K."/>
            <person name="Satoh M."/>
            <person name="Sonobe K."/>
            <person name="Ishii M."/>
            <person name="Ohtani R."/>
            <person name="Kanamori-Sato M."/>
            <person name="Honoki R."/>
            <person name="Miyazaki D."/>
            <person name="Mochizuki H."/>
            <person name="Umetsu J."/>
            <person name="Higashi K."/>
            <person name="Shibata D."/>
            <person name="Kamiya Y."/>
            <person name="Sato N."/>
            <person name="Nakamura Y."/>
            <person name="Tabata S."/>
            <person name="Ida S."/>
            <person name="Kurokawa K."/>
            <person name="Ohta H."/>
        </authorList>
    </citation>
    <scope>NUCLEOTIDE SEQUENCE [LARGE SCALE GENOMIC DNA]</scope>
    <source>
        <strain evidence="2 3">NIES-2285</strain>
    </source>
</reference>
<dbReference type="PROSITE" id="PS51257">
    <property type="entry name" value="PROKAR_LIPOPROTEIN"/>
    <property type="match status" value="1"/>
</dbReference>
<evidence type="ECO:0000313" key="3">
    <source>
        <dbReference type="Proteomes" id="UP000054558"/>
    </source>
</evidence>
<organism evidence="2 3">
    <name type="scientific">Klebsormidium nitens</name>
    <name type="common">Green alga</name>
    <name type="synonym">Ulothrix nitens</name>
    <dbReference type="NCBI Taxonomy" id="105231"/>
    <lineage>
        <taxon>Eukaryota</taxon>
        <taxon>Viridiplantae</taxon>
        <taxon>Streptophyta</taxon>
        <taxon>Klebsormidiophyceae</taxon>
        <taxon>Klebsormidiales</taxon>
        <taxon>Klebsormidiaceae</taxon>
        <taxon>Klebsormidium</taxon>
    </lineage>
</organism>
<keyword evidence="3" id="KW-1185">Reference proteome</keyword>
<gene>
    <name evidence="2" type="ORF">KFL_001220120</name>
</gene>
<protein>
    <recommendedName>
        <fullName evidence="4">EGF-like domain-containing protein</fullName>
    </recommendedName>
</protein>
<sequence length="217" mass="21209">MARALFALLLLSALALSSANTCPSTGGCPTTAPKCTNCPNCETTITCTCKPNPAPTCPSLTCGTVSGPDGCGGSVSSNCQCPSGYACQGSGKCCETSCKTTVTSSTGQKYTLNGTCASTQPANTIKGGPCSSGCGTCYISSFDPNLCPATPNGQCSKTGKCGCFGTYSGGSCAASNFLSPVPSPLPGNGGGCQENLCNAVAAQNGISAACCPSGCKN</sequence>